<accession>A0ABR2YT23</accession>
<dbReference type="InterPro" id="IPR029058">
    <property type="entry name" value="AB_hydrolase_fold"/>
</dbReference>
<dbReference type="InterPro" id="IPR000073">
    <property type="entry name" value="AB_hydrolase_1"/>
</dbReference>
<keyword evidence="3" id="KW-1185">Reference proteome</keyword>
<dbReference type="SUPFAM" id="SSF53474">
    <property type="entry name" value="alpha/beta-Hydrolases"/>
    <property type="match status" value="1"/>
</dbReference>
<evidence type="ECO:0000259" key="1">
    <source>
        <dbReference type="Pfam" id="PF00561"/>
    </source>
</evidence>
<protein>
    <recommendedName>
        <fullName evidence="1">AB hydrolase-1 domain-containing protein</fullName>
    </recommendedName>
</protein>
<dbReference type="Gene3D" id="3.40.50.1820">
    <property type="entry name" value="alpha/beta hydrolase"/>
    <property type="match status" value="1"/>
</dbReference>
<dbReference type="Pfam" id="PF00561">
    <property type="entry name" value="Abhydrolase_1"/>
    <property type="match status" value="1"/>
</dbReference>
<reference evidence="2 3" key="1">
    <citation type="journal article" date="2024" name="Nat. Commun.">
        <title>Phylogenomics reveals the evolutionary origins of lichenization in chlorophyte algae.</title>
        <authorList>
            <person name="Puginier C."/>
            <person name="Libourel C."/>
            <person name="Otte J."/>
            <person name="Skaloud P."/>
            <person name="Haon M."/>
            <person name="Grisel S."/>
            <person name="Petersen M."/>
            <person name="Berrin J.G."/>
            <person name="Delaux P.M."/>
            <person name="Dal Grande F."/>
            <person name="Keller J."/>
        </authorList>
    </citation>
    <scope>NUCLEOTIDE SEQUENCE [LARGE SCALE GENOMIC DNA]</scope>
    <source>
        <strain evidence="2 3">SAG 216-7</strain>
    </source>
</reference>
<proteinExistence type="predicted"/>
<dbReference type="Proteomes" id="UP001491310">
    <property type="component" value="Unassembled WGS sequence"/>
</dbReference>
<dbReference type="PANTHER" id="PTHR47909">
    <property type="entry name" value="ALPHA/BETA-HYDROLASES SUPERFAMILY PROTEIN"/>
    <property type="match status" value="1"/>
</dbReference>
<evidence type="ECO:0000313" key="2">
    <source>
        <dbReference type="EMBL" id="KAK9909880.1"/>
    </source>
</evidence>
<evidence type="ECO:0000313" key="3">
    <source>
        <dbReference type="Proteomes" id="UP001491310"/>
    </source>
</evidence>
<organism evidence="2 3">
    <name type="scientific">Coccomyxa subellipsoidea</name>
    <dbReference type="NCBI Taxonomy" id="248742"/>
    <lineage>
        <taxon>Eukaryota</taxon>
        <taxon>Viridiplantae</taxon>
        <taxon>Chlorophyta</taxon>
        <taxon>core chlorophytes</taxon>
        <taxon>Trebouxiophyceae</taxon>
        <taxon>Trebouxiophyceae incertae sedis</taxon>
        <taxon>Coccomyxaceae</taxon>
        <taxon>Coccomyxa</taxon>
    </lineage>
</organism>
<name>A0ABR2YT23_9CHLO</name>
<dbReference type="EMBL" id="JALJOT010000006">
    <property type="protein sequence ID" value="KAK9909880.1"/>
    <property type="molecule type" value="Genomic_DNA"/>
</dbReference>
<comment type="caution">
    <text evidence="2">The sequence shown here is derived from an EMBL/GenBank/DDBJ whole genome shotgun (WGS) entry which is preliminary data.</text>
</comment>
<sequence length="370" mass="40144">MRVQTTLLSTSRSVRALTSPISPSINISLASRAGSKKKTSVAFSNALTCSSLRPDAPERASRGETSTLERGALEDPAIVLGNVVSWNPTHKLKRVDAPVDSPPLVLLPGFGNCSKDYECPNSDPTDSIAAVLRRRGFRVYVAQVERKDWLNVGRALLSRKYWVGLCTVDPGYRWYLERIQQAVDKARLECGSEQVHLVGHSAGGWLGRAFVADPLYFDSPLGNEGVPHQGISSLVTLGTPHVPPPATAGRDMTGGALTWVNMQWPGAHFAGKGVEYVCVAGCAVQADKFAPRNSIERYAHGSYSQVCGDGHGHMGDCVVPVAHAHLEGAKNLLLEGVYHSMGTNKSWPIEHRWYGSEDVVDRWAHCLVGR</sequence>
<dbReference type="PANTHER" id="PTHR47909:SF2">
    <property type="entry name" value="GPI INOSITOL-DEACYLASE"/>
    <property type="match status" value="1"/>
</dbReference>
<gene>
    <name evidence="2" type="ORF">WJX75_008896</name>
</gene>
<feature type="domain" description="AB hydrolase-1" evidence="1">
    <location>
        <begin position="102"/>
        <end position="247"/>
    </location>
</feature>